<dbReference type="NCBIfam" id="TIGR00237">
    <property type="entry name" value="xseA"/>
    <property type="match status" value="1"/>
</dbReference>
<dbReference type="InterPro" id="IPR025824">
    <property type="entry name" value="OB-fold_nuc-bd_dom"/>
</dbReference>
<keyword evidence="2 5" id="KW-0540">Nuclease</keyword>
<accession>A0A9D2MX67</accession>
<dbReference type="Proteomes" id="UP000826793">
    <property type="component" value="Unassembled WGS sequence"/>
</dbReference>
<organism evidence="9 10">
    <name type="scientific">Candidatus Acutalibacter pullicola</name>
    <dbReference type="NCBI Taxonomy" id="2838417"/>
    <lineage>
        <taxon>Bacteria</taxon>
        <taxon>Bacillati</taxon>
        <taxon>Bacillota</taxon>
        <taxon>Clostridia</taxon>
        <taxon>Eubacteriales</taxon>
        <taxon>Acutalibacteraceae</taxon>
        <taxon>Acutalibacter</taxon>
    </lineage>
</organism>
<comment type="subcellular location">
    <subcellularLocation>
        <location evidence="5 6">Cytoplasm</location>
    </subcellularLocation>
</comment>
<dbReference type="GO" id="GO:0005737">
    <property type="term" value="C:cytoplasm"/>
    <property type="evidence" value="ECO:0007669"/>
    <property type="project" value="UniProtKB-SubCell"/>
</dbReference>
<proteinExistence type="inferred from homology"/>
<dbReference type="CDD" id="cd04489">
    <property type="entry name" value="ExoVII_LU_OBF"/>
    <property type="match status" value="1"/>
</dbReference>
<dbReference type="PANTHER" id="PTHR30008:SF0">
    <property type="entry name" value="EXODEOXYRIBONUCLEASE 7 LARGE SUBUNIT"/>
    <property type="match status" value="1"/>
</dbReference>
<comment type="catalytic activity">
    <reaction evidence="5 6">
        <text>Exonucleolytic cleavage in either 5'- to 3'- or 3'- to 5'-direction to yield nucleoside 5'-phosphates.</text>
        <dbReference type="EC" id="3.1.11.6"/>
    </reaction>
</comment>
<dbReference type="InterPro" id="IPR003753">
    <property type="entry name" value="Exonuc_VII_L"/>
</dbReference>
<evidence type="ECO:0000259" key="7">
    <source>
        <dbReference type="Pfam" id="PF02601"/>
    </source>
</evidence>
<comment type="similarity">
    <text evidence="5 6">Belongs to the XseA family.</text>
</comment>
<evidence type="ECO:0000256" key="2">
    <source>
        <dbReference type="ARBA" id="ARBA00022722"/>
    </source>
</evidence>
<dbReference type="GO" id="GO:0009318">
    <property type="term" value="C:exodeoxyribonuclease VII complex"/>
    <property type="evidence" value="ECO:0007669"/>
    <property type="project" value="UniProtKB-UniRule"/>
</dbReference>
<dbReference type="AlphaFoldDB" id="A0A9D2MX67"/>
<dbReference type="GO" id="GO:0006308">
    <property type="term" value="P:DNA catabolic process"/>
    <property type="evidence" value="ECO:0007669"/>
    <property type="project" value="UniProtKB-UniRule"/>
</dbReference>
<protein>
    <recommendedName>
        <fullName evidence="5">Exodeoxyribonuclease 7 large subunit</fullName>
        <ecNumber evidence="5">3.1.11.6</ecNumber>
    </recommendedName>
    <alternativeName>
        <fullName evidence="5">Exodeoxyribonuclease VII large subunit</fullName>
        <shortName evidence="5">Exonuclease VII large subunit</shortName>
    </alternativeName>
</protein>
<dbReference type="InterPro" id="IPR020579">
    <property type="entry name" value="Exonuc_VII_lsu_C"/>
</dbReference>
<comment type="subunit">
    <text evidence="5">Heterooligomer composed of large and small subunits.</text>
</comment>
<evidence type="ECO:0000256" key="3">
    <source>
        <dbReference type="ARBA" id="ARBA00022801"/>
    </source>
</evidence>
<name>A0A9D2MX67_9FIRM</name>
<comment type="caution">
    <text evidence="9">The sequence shown here is derived from an EMBL/GenBank/DDBJ whole genome shotgun (WGS) entry which is preliminary data.</text>
</comment>
<dbReference type="Pfam" id="PF02601">
    <property type="entry name" value="Exonuc_VII_L"/>
    <property type="match status" value="1"/>
</dbReference>
<dbReference type="EMBL" id="DWXG01000049">
    <property type="protein sequence ID" value="HJB98216.1"/>
    <property type="molecule type" value="Genomic_DNA"/>
</dbReference>
<keyword evidence="3 5" id="KW-0378">Hydrolase</keyword>
<dbReference type="EC" id="3.1.11.6" evidence="5"/>
<dbReference type="GO" id="GO:0008855">
    <property type="term" value="F:exodeoxyribonuclease VII activity"/>
    <property type="evidence" value="ECO:0007669"/>
    <property type="project" value="UniProtKB-UniRule"/>
</dbReference>
<dbReference type="GO" id="GO:0003676">
    <property type="term" value="F:nucleic acid binding"/>
    <property type="evidence" value="ECO:0007669"/>
    <property type="project" value="InterPro"/>
</dbReference>
<gene>
    <name evidence="5 9" type="primary">xseA</name>
    <name evidence="9" type="ORF">H9710_06515</name>
</gene>
<reference evidence="9" key="1">
    <citation type="journal article" date="2021" name="PeerJ">
        <title>Extensive microbial diversity within the chicken gut microbiome revealed by metagenomics and culture.</title>
        <authorList>
            <person name="Gilroy R."/>
            <person name="Ravi A."/>
            <person name="Getino M."/>
            <person name="Pursley I."/>
            <person name="Horton D.L."/>
            <person name="Alikhan N.F."/>
            <person name="Baker D."/>
            <person name="Gharbi K."/>
            <person name="Hall N."/>
            <person name="Watson M."/>
            <person name="Adriaenssens E.M."/>
            <person name="Foster-Nyarko E."/>
            <person name="Jarju S."/>
            <person name="Secka A."/>
            <person name="Antonio M."/>
            <person name="Oren A."/>
            <person name="Chaudhuri R.R."/>
            <person name="La Ragione R."/>
            <person name="Hildebrand F."/>
            <person name="Pallen M.J."/>
        </authorList>
    </citation>
    <scope>NUCLEOTIDE SEQUENCE</scope>
    <source>
        <strain evidence="9">CHK185-1770</strain>
    </source>
</reference>
<dbReference type="HAMAP" id="MF_00378">
    <property type="entry name" value="Exonuc_7_L"/>
    <property type="match status" value="1"/>
</dbReference>
<evidence type="ECO:0000256" key="6">
    <source>
        <dbReference type="RuleBase" id="RU004355"/>
    </source>
</evidence>
<feature type="domain" description="Exonuclease VII large subunit C-terminal" evidence="7">
    <location>
        <begin position="125"/>
        <end position="338"/>
    </location>
</feature>
<evidence type="ECO:0000313" key="9">
    <source>
        <dbReference type="EMBL" id="HJB98216.1"/>
    </source>
</evidence>
<feature type="domain" description="OB-fold nucleic acid binding" evidence="8">
    <location>
        <begin position="6"/>
        <end position="102"/>
    </location>
</feature>
<evidence type="ECO:0000259" key="8">
    <source>
        <dbReference type="Pfam" id="PF13742"/>
    </source>
</evidence>
<evidence type="ECO:0000256" key="4">
    <source>
        <dbReference type="ARBA" id="ARBA00022839"/>
    </source>
</evidence>
<evidence type="ECO:0000256" key="5">
    <source>
        <dbReference type="HAMAP-Rule" id="MF_00378"/>
    </source>
</evidence>
<keyword evidence="4 5" id="KW-0269">Exonuclease</keyword>
<evidence type="ECO:0000313" key="10">
    <source>
        <dbReference type="Proteomes" id="UP000826793"/>
    </source>
</evidence>
<dbReference type="PANTHER" id="PTHR30008">
    <property type="entry name" value="EXODEOXYRIBONUCLEASE 7 LARGE SUBUNIT"/>
    <property type="match status" value="1"/>
</dbReference>
<sequence length="409" mass="45160">MKTTVLTVSQVNFFIKSLLEGDGRLQSVLVSGELSNFTDHYRSGHLYFSLKDSKSVLKGVMFASAARRLQFHPKDGMKVLIRGRVSVYEPSGQYQLYAEDMQPEGVGALSLAFEQLKEKLAQEGLFSPEHKKPIPPFPERIGVITSPTGAAVRDILQITARRWPLAQIVFAPVLVQGDQAAGQIAEALREMDRKKACDVVIVGRGGGSLEDLWAFNQEEVARAVFDCHIPVVSAVGHETDYTICDFVADLRAPTPSAAAELCTPEEREQRAQLLAYHRYFHEEAGNFVEYLRQSVDILVESSPLGSPQSLLEQRKENLRDLSGRMQETVQRRLTERKKEFEAAVGQLHALSPLGVLARGYAVVSDGKGRVLKSAGEISPGEMVHIRLQEGGLTAQVIEGQVEPHGKMEV</sequence>
<keyword evidence="1 5" id="KW-0963">Cytoplasm</keyword>
<dbReference type="Pfam" id="PF13742">
    <property type="entry name" value="tRNA_anti_2"/>
    <property type="match status" value="1"/>
</dbReference>
<comment type="function">
    <text evidence="5">Bidirectionally degrades single-stranded DNA into large acid-insoluble oligonucleotides, which are then degraded further into small acid-soluble oligonucleotides.</text>
</comment>
<reference evidence="9" key="2">
    <citation type="submission" date="2021-04" db="EMBL/GenBank/DDBJ databases">
        <authorList>
            <person name="Gilroy R."/>
        </authorList>
    </citation>
    <scope>NUCLEOTIDE SEQUENCE</scope>
    <source>
        <strain evidence="9">CHK185-1770</strain>
    </source>
</reference>
<evidence type="ECO:0000256" key="1">
    <source>
        <dbReference type="ARBA" id="ARBA00022490"/>
    </source>
</evidence>